<comment type="caution">
    <text evidence="2">The sequence shown here is derived from an EMBL/GenBank/DDBJ whole genome shotgun (WGS) entry which is preliminary data.</text>
</comment>
<evidence type="ECO:0000313" key="3">
    <source>
        <dbReference type="Proteomes" id="UP001160625"/>
    </source>
</evidence>
<dbReference type="EMBL" id="JARYGZ010000001">
    <property type="protein sequence ID" value="MDH7637334.1"/>
    <property type="molecule type" value="Genomic_DNA"/>
</dbReference>
<dbReference type="InterPro" id="IPR051604">
    <property type="entry name" value="Ergot_Alk_Oxidoreductase"/>
</dbReference>
<dbReference type="PANTHER" id="PTHR43162">
    <property type="match status" value="1"/>
</dbReference>
<protein>
    <submittedName>
        <fullName evidence="2">NmrA family NAD(P)-binding protein</fullName>
    </submittedName>
</protein>
<organism evidence="2 3">
    <name type="scientific">Sphingomonas oryzagri</name>
    <dbReference type="NCBI Taxonomy" id="3042314"/>
    <lineage>
        <taxon>Bacteria</taxon>
        <taxon>Pseudomonadati</taxon>
        <taxon>Pseudomonadota</taxon>
        <taxon>Alphaproteobacteria</taxon>
        <taxon>Sphingomonadales</taxon>
        <taxon>Sphingomonadaceae</taxon>
        <taxon>Sphingomonas</taxon>
    </lineage>
</organism>
<name>A0ABT6MWB8_9SPHN</name>
<dbReference type="PANTHER" id="PTHR43162:SF1">
    <property type="entry name" value="PRESTALK A DIFFERENTIATION PROTEIN A"/>
    <property type="match status" value="1"/>
</dbReference>
<gene>
    <name evidence="2" type="ORF">QGN17_01200</name>
</gene>
<dbReference type="SUPFAM" id="SSF51735">
    <property type="entry name" value="NAD(P)-binding Rossmann-fold domains"/>
    <property type="match status" value="1"/>
</dbReference>
<dbReference type="Pfam" id="PF05368">
    <property type="entry name" value="NmrA"/>
    <property type="match status" value="1"/>
</dbReference>
<sequence length="293" mass="31852">MTQQTILITGGTGATGGHAIEALRQMPVNIRAMLRKDDERAAALRTQGVETVVGDLLEIDDVRAAMDGVSSAYFLYPLLPGLITATAYFAQAAQEAGVKAIVNMSQISARRDSASHQARDHWMSERVFDWSGVPVTHLRPTFFAEWLIRGAQMQTIARDNMFRLPFGTGRHAPIAAQDQGRVIAAILADPAPHAGKTYPLCGPVEMDYHGVAAALSEELGRTIVYEPMEVEAYRAQLQARGMPEQTIQHLCAVAFDYRDGVFEGTDRIIESITGIPPMTVQAFAEANRTALGG</sequence>
<reference evidence="2" key="1">
    <citation type="submission" date="2023-04" db="EMBL/GenBank/DDBJ databases">
        <title>Sphingomonas sp. MAHUQ-71 isolated from rice field.</title>
        <authorList>
            <person name="Huq M.A."/>
        </authorList>
    </citation>
    <scope>NUCLEOTIDE SEQUENCE</scope>
    <source>
        <strain evidence="2">MAHUQ-71</strain>
    </source>
</reference>
<dbReference type="RefSeq" id="WP_281042691.1">
    <property type="nucleotide sequence ID" value="NZ_JARYGZ010000001.1"/>
</dbReference>
<dbReference type="InterPro" id="IPR036291">
    <property type="entry name" value="NAD(P)-bd_dom_sf"/>
</dbReference>
<dbReference type="Gene3D" id="3.40.50.720">
    <property type="entry name" value="NAD(P)-binding Rossmann-like Domain"/>
    <property type="match status" value="1"/>
</dbReference>
<proteinExistence type="predicted"/>
<dbReference type="InterPro" id="IPR008030">
    <property type="entry name" value="NmrA-like"/>
</dbReference>
<evidence type="ECO:0000259" key="1">
    <source>
        <dbReference type="Pfam" id="PF05368"/>
    </source>
</evidence>
<evidence type="ECO:0000313" key="2">
    <source>
        <dbReference type="EMBL" id="MDH7637334.1"/>
    </source>
</evidence>
<dbReference type="Proteomes" id="UP001160625">
    <property type="component" value="Unassembled WGS sequence"/>
</dbReference>
<keyword evidence="3" id="KW-1185">Reference proteome</keyword>
<feature type="domain" description="NmrA-like" evidence="1">
    <location>
        <begin position="3"/>
        <end position="264"/>
    </location>
</feature>
<dbReference type="Gene3D" id="3.90.25.10">
    <property type="entry name" value="UDP-galactose 4-epimerase, domain 1"/>
    <property type="match status" value="1"/>
</dbReference>
<accession>A0ABT6MWB8</accession>